<feature type="region of interest" description="Disordered" evidence="1">
    <location>
        <begin position="21"/>
        <end position="46"/>
    </location>
</feature>
<evidence type="ECO:0000313" key="2">
    <source>
        <dbReference type="EMBL" id="MCW1887628.1"/>
    </source>
</evidence>
<organism evidence="2 3">
    <name type="scientific">Luteolibacter flavescens</name>
    <dbReference type="NCBI Taxonomy" id="1859460"/>
    <lineage>
        <taxon>Bacteria</taxon>
        <taxon>Pseudomonadati</taxon>
        <taxon>Verrucomicrobiota</taxon>
        <taxon>Verrucomicrobiia</taxon>
        <taxon>Verrucomicrobiales</taxon>
        <taxon>Verrucomicrobiaceae</taxon>
        <taxon>Luteolibacter</taxon>
    </lineage>
</organism>
<dbReference type="InterPro" id="IPR011990">
    <property type="entry name" value="TPR-like_helical_dom_sf"/>
</dbReference>
<reference evidence="2 3" key="1">
    <citation type="submission" date="2022-10" db="EMBL/GenBank/DDBJ databases">
        <title>Luteolibacter flavescens strain MCCC 1K03193, whole genome shotgun sequencing project.</title>
        <authorList>
            <person name="Zhao G."/>
            <person name="Shen L."/>
        </authorList>
    </citation>
    <scope>NUCLEOTIDE SEQUENCE [LARGE SCALE GENOMIC DNA]</scope>
    <source>
        <strain evidence="2 3">MCCC 1K03193</strain>
    </source>
</reference>
<protein>
    <submittedName>
        <fullName evidence="2">Tetratricopeptide repeat protein</fullName>
    </submittedName>
</protein>
<accession>A0ABT3FVM0</accession>
<feature type="compositionally biased region" description="Low complexity" evidence="1">
    <location>
        <begin position="33"/>
        <end position="42"/>
    </location>
</feature>
<sequence length="416" mass="45636">MRCLSSLIAVPLVLGAVSCRKESSTQPGPPVATPETAATETTTADEEVNDKSANIHEEVAAAAKDGDREKLLRLWSTGALVDELVSRGYLGEPDAEAKSRAKAAIDEHSDLLASYLEKRIGESWQPYMTSVTTSGLQVSIYRTRQEDGSRDTVMRFWYRSHEGRTQLVDCEDMTLGYRASTLLLGLVAPAELSWRQPLLDLMAKISQAGSESTFVVAAAVGDEADALIAANPPDELKAFAYKLKAERLLMEGKPADALKAIKEFAAASPGSPWAEFLRGMALMYLHREFEAITAFNSYGKLAGWDATAHDYIAWCHYMEGNEKSAIEHAKQGLLLNKDMTGCLLTMVCSSKPAEIAQLGSYFKNTFDSEQTYAYVLDETMDMDDPGVPKAVFSLMETELPKSGLLEDYRKKVQAID</sequence>
<comment type="caution">
    <text evidence="2">The sequence shown here is derived from an EMBL/GenBank/DDBJ whole genome shotgun (WGS) entry which is preliminary data.</text>
</comment>
<keyword evidence="3" id="KW-1185">Reference proteome</keyword>
<dbReference type="PROSITE" id="PS51257">
    <property type="entry name" value="PROKAR_LIPOPROTEIN"/>
    <property type="match status" value="1"/>
</dbReference>
<dbReference type="Proteomes" id="UP001207930">
    <property type="component" value="Unassembled WGS sequence"/>
</dbReference>
<dbReference type="RefSeq" id="WP_264503584.1">
    <property type="nucleotide sequence ID" value="NZ_JAPDDS010000020.1"/>
</dbReference>
<evidence type="ECO:0000256" key="1">
    <source>
        <dbReference type="SAM" id="MobiDB-lite"/>
    </source>
</evidence>
<name>A0ABT3FVM0_9BACT</name>
<dbReference type="Gene3D" id="1.25.40.10">
    <property type="entry name" value="Tetratricopeptide repeat domain"/>
    <property type="match status" value="1"/>
</dbReference>
<gene>
    <name evidence="2" type="ORF">OKA04_23020</name>
</gene>
<evidence type="ECO:0000313" key="3">
    <source>
        <dbReference type="Proteomes" id="UP001207930"/>
    </source>
</evidence>
<proteinExistence type="predicted"/>
<dbReference type="EMBL" id="JAPDDS010000020">
    <property type="protein sequence ID" value="MCW1887628.1"/>
    <property type="molecule type" value="Genomic_DNA"/>
</dbReference>
<dbReference type="SUPFAM" id="SSF48452">
    <property type="entry name" value="TPR-like"/>
    <property type="match status" value="1"/>
</dbReference>